<dbReference type="InterPro" id="IPR050204">
    <property type="entry name" value="AraC_XylS_family_regulators"/>
</dbReference>
<dbReference type="PROSITE" id="PS00041">
    <property type="entry name" value="HTH_ARAC_FAMILY_1"/>
    <property type="match status" value="1"/>
</dbReference>
<name>A0ABX7M4X3_9RHOO</name>
<proteinExistence type="predicted"/>
<protein>
    <submittedName>
        <fullName evidence="6">Helix-turn-helix domain-containing protein</fullName>
    </submittedName>
</protein>
<dbReference type="InterPro" id="IPR009057">
    <property type="entry name" value="Homeodomain-like_sf"/>
</dbReference>
<evidence type="ECO:0000313" key="6">
    <source>
        <dbReference type="EMBL" id="QSI76805.1"/>
    </source>
</evidence>
<evidence type="ECO:0000256" key="1">
    <source>
        <dbReference type="ARBA" id="ARBA00023015"/>
    </source>
</evidence>
<feature type="domain" description="HTH araC/xylS-type" evidence="5">
    <location>
        <begin position="186"/>
        <end position="284"/>
    </location>
</feature>
<organism evidence="6 7">
    <name type="scientific">Niveibacterium microcysteis</name>
    <dbReference type="NCBI Taxonomy" id="2811415"/>
    <lineage>
        <taxon>Bacteria</taxon>
        <taxon>Pseudomonadati</taxon>
        <taxon>Pseudomonadota</taxon>
        <taxon>Betaproteobacteria</taxon>
        <taxon>Rhodocyclales</taxon>
        <taxon>Rhodocyclaceae</taxon>
        <taxon>Niveibacterium</taxon>
    </lineage>
</organism>
<dbReference type="Proteomes" id="UP000663570">
    <property type="component" value="Chromosome"/>
</dbReference>
<reference evidence="6 7" key="1">
    <citation type="submission" date="2021-02" db="EMBL/GenBank/DDBJ databases">
        <title>Niveibacterium changnyeongensis HC41.</title>
        <authorList>
            <person name="Kang M."/>
        </authorList>
    </citation>
    <scope>NUCLEOTIDE SEQUENCE [LARGE SCALE GENOMIC DNA]</scope>
    <source>
        <strain evidence="6 7">HC41</strain>
    </source>
</reference>
<dbReference type="EMBL" id="CP071060">
    <property type="protein sequence ID" value="QSI76805.1"/>
    <property type="molecule type" value="Genomic_DNA"/>
</dbReference>
<dbReference type="RefSeq" id="WP_206254410.1">
    <property type="nucleotide sequence ID" value="NZ_CP071060.1"/>
</dbReference>
<dbReference type="InterPro" id="IPR014710">
    <property type="entry name" value="RmlC-like_jellyroll"/>
</dbReference>
<sequence length="289" mass="32653">MRPVREYVADPSTEASWHLLASPQTEIPFEWHYHPEYELTLTLNARGQRFVGDSIADFGPCDLVLVGANLPHAWSVHDRQERRSPLTTRVCWFSQTWVDQLLAACAELAPLARLCARATRGLAFPPEVALQQRDAILKLAEMSDARRLPALLDVLVQLAEVSDAQELASGHYTGWVETDPHNARLTRVLAQLHERFAEPVDIADLAARAALSVGAFHRFFRRHMRMTVTHYVAHLRVGRACQALIESERPIGVIAAEVGYANLAHFNRQFRAIRGATPREFRARYRPGR</sequence>
<dbReference type="InterPro" id="IPR018062">
    <property type="entry name" value="HTH_AraC-typ_CS"/>
</dbReference>
<gene>
    <name evidence="6" type="ORF">JY500_20525</name>
</gene>
<keyword evidence="1" id="KW-0805">Transcription regulation</keyword>
<dbReference type="Pfam" id="PF12833">
    <property type="entry name" value="HTH_18"/>
    <property type="match status" value="1"/>
</dbReference>
<keyword evidence="7" id="KW-1185">Reference proteome</keyword>
<evidence type="ECO:0000259" key="5">
    <source>
        <dbReference type="PROSITE" id="PS01124"/>
    </source>
</evidence>
<keyword evidence="3" id="KW-0010">Activator</keyword>
<dbReference type="SMART" id="SM00342">
    <property type="entry name" value="HTH_ARAC"/>
    <property type="match status" value="1"/>
</dbReference>
<dbReference type="PROSITE" id="PS01124">
    <property type="entry name" value="HTH_ARAC_FAMILY_2"/>
    <property type="match status" value="1"/>
</dbReference>
<dbReference type="Gene3D" id="2.60.120.10">
    <property type="entry name" value="Jelly Rolls"/>
    <property type="match status" value="1"/>
</dbReference>
<evidence type="ECO:0000256" key="4">
    <source>
        <dbReference type="ARBA" id="ARBA00023163"/>
    </source>
</evidence>
<keyword evidence="2" id="KW-0238">DNA-binding</keyword>
<evidence type="ECO:0000313" key="7">
    <source>
        <dbReference type="Proteomes" id="UP000663570"/>
    </source>
</evidence>
<dbReference type="InterPro" id="IPR018060">
    <property type="entry name" value="HTH_AraC"/>
</dbReference>
<accession>A0ABX7M4X3</accession>
<evidence type="ECO:0000256" key="3">
    <source>
        <dbReference type="ARBA" id="ARBA00023159"/>
    </source>
</evidence>
<dbReference type="SUPFAM" id="SSF51215">
    <property type="entry name" value="Regulatory protein AraC"/>
    <property type="match status" value="1"/>
</dbReference>
<evidence type="ECO:0000256" key="2">
    <source>
        <dbReference type="ARBA" id="ARBA00023125"/>
    </source>
</evidence>
<dbReference type="PANTHER" id="PTHR46796">
    <property type="entry name" value="HTH-TYPE TRANSCRIPTIONAL ACTIVATOR RHAS-RELATED"/>
    <property type="match status" value="1"/>
</dbReference>
<keyword evidence="4" id="KW-0804">Transcription</keyword>
<dbReference type="InterPro" id="IPR037923">
    <property type="entry name" value="HTH-like"/>
</dbReference>
<dbReference type="Gene3D" id="1.10.10.60">
    <property type="entry name" value="Homeodomain-like"/>
    <property type="match status" value="2"/>
</dbReference>
<dbReference type="SUPFAM" id="SSF46689">
    <property type="entry name" value="Homeodomain-like"/>
    <property type="match status" value="2"/>
</dbReference>